<gene>
    <name evidence="10" type="ORF">H9Q79_05360</name>
</gene>
<feature type="transmembrane region" description="Helical" evidence="9">
    <location>
        <begin position="129"/>
        <end position="147"/>
    </location>
</feature>
<feature type="transmembrane region" description="Helical" evidence="9">
    <location>
        <begin position="51"/>
        <end position="70"/>
    </location>
</feature>
<keyword evidence="6 9" id="KW-1133">Transmembrane helix</keyword>
<organism evidence="10 11">
    <name type="scientific">Wansuia hejianensis</name>
    <dbReference type="NCBI Taxonomy" id="2763667"/>
    <lineage>
        <taxon>Bacteria</taxon>
        <taxon>Bacillati</taxon>
        <taxon>Bacillota</taxon>
        <taxon>Clostridia</taxon>
        <taxon>Lachnospirales</taxon>
        <taxon>Lachnospiraceae</taxon>
        <taxon>Wansuia</taxon>
    </lineage>
</organism>
<protein>
    <recommendedName>
        <fullName evidence="8">Autoinducer 2 import system permease protein LsrD</fullName>
    </recommendedName>
</protein>
<evidence type="ECO:0000256" key="3">
    <source>
        <dbReference type="ARBA" id="ARBA00022475"/>
    </source>
</evidence>
<evidence type="ECO:0000256" key="4">
    <source>
        <dbReference type="ARBA" id="ARBA00022519"/>
    </source>
</evidence>
<evidence type="ECO:0000256" key="7">
    <source>
        <dbReference type="ARBA" id="ARBA00023136"/>
    </source>
</evidence>
<dbReference type="GO" id="GO:0022857">
    <property type="term" value="F:transmembrane transporter activity"/>
    <property type="evidence" value="ECO:0007669"/>
    <property type="project" value="InterPro"/>
</dbReference>
<dbReference type="RefSeq" id="WP_249329348.1">
    <property type="nucleotide sequence ID" value="NZ_CP060635.1"/>
</dbReference>
<keyword evidence="3" id="KW-1003">Cell membrane</keyword>
<evidence type="ECO:0000256" key="5">
    <source>
        <dbReference type="ARBA" id="ARBA00022692"/>
    </source>
</evidence>
<keyword evidence="11" id="KW-1185">Reference proteome</keyword>
<feature type="transmembrane region" description="Helical" evidence="9">
    <location>
        <begin position="20"/>
        <end position="44"/>
    </location>
</feature>
<dbReference type="CDD" id="cd06579">
    <property type="entry name" value="TM_PBP1_transp_AraH_like"/>
    <property type="match status" value="1"/>
</dbReference>
<dbReference type="EMBL" id="CP060635">
    <property type="protein sequence ID" value="QNM09718.1"/>
    <property type="molecule type" value="Genomic_DNA"/>
</dbReference>
<dbReference type="PANTHER" id="PTHR32196">
    <property type="entry name" value="ABC TRANSPORTER PERMEASE PROTEIN YPHD-RELATED-RELATED"/>
    <property type="match status" value="1"/>
</dbReference>
<dbReference type="GO" id="GO:0005886">
    <property type="term" value="C:plasma membrane"/>
    <property type="evidence" value="ECO:0007669"/>
    <property type="project" value="UniProtKB-SubCell"/>
</dbReference>
<feature type="transmembrane region" description="Helical" evidence="9">
    <location>
        <begin position="218"/>
        <end position="239"/>
    </location>
</feature>
<dbReference type="InterPro" id="IPR001851">
    <property type="entry name" value="ABC_transp_permease"/>
</dbReference>
<reference evidence="10 11" key="1">
    <citation type="submission" date="2020-08" db="EMBL/GenBank/DDBJ databases">
        <authorList>
            <person name="Liu C."/>
            <person name="Sun Q."/>
        </authorList>
    </citation>
    <scope>NUCLEOTIDE SEQUENCE [LARGE SCALE GENOMIC DNA]</scope>
    <source>
        <strain evidence="10 11">NSJ-29</strain>
    </source>
</reference>
<keyword evidence="5 9" id="KW-0812">Transmembrane</keyword>
<dbReference type="Pfam" id="PF02653">
    <property type="entry name" value="BPD_transp_2"/>
    <property type="match status" value="1"/>
</dbReference>
<dbReference type="Proteomes" id="UP000515860">
    <property type="component" value="Chromosome"/>
</dbReference>
<evidence type="ECO:0000313" key="10">
    <source>
        <dbReference type="EMBL" id="QNM09718.1"/>
    </source>
</evidence>
<evidence type="ECO:0000313" key="11">
    <source>
        <dbReference type="Proteomes" id="UP000515860"/>
    </source>
</evidence>
<dbReference type="AlphaFoldDB" id="A0A7G9GFY6"/>
<feature type="transmembrane region" description="Helical" evidence="9">
    <location>
        <begin position="168"/>
        <end position="189"/>
    </location>
</feature>
<proteinExistence type="predicted"/>
<evidence type="ECO:0000256" key="9">
    <source>
        <dbReference type="SAM" id="Phobius"/>
    </source>
</evidence>
<evidence type="ECO:0000256" key="6">
    <source>
        <dbReference type="ARBA" id="ARBA00022989"/>
    </source>
</evidence>
<accession>A0A7G9GFY6</accession>
<feature type="transmembrane region" description="Helical" evidence="9">
    <location>
        <begin position="100"/>
        <end position="123"/>
    </location>
</feature>
<name>A0A7G9GFY6_9FIRM</name>
<evidence type="ECO:0000256" key="2">
    <source>
        <dbReference type="ARBA" id="ARBA00022448"/>
    </source>
</evidence>
<dbReference type="KEGG" id="whj:H9Q79_05360"/>
<evidence type="ECO:0000256" key="8">
    <source>
        <dbReference type="ARBA" id="ARBA00039381"/>
    </source>
</evidence>
<evidence type="ECO:0000256" key="1">
    <source>
        <dbReference type="ARBA" id="ARBA00004651"/>
    </source>
</evidence>
<feature type="transmembrane region" description="Helical" evidence="9">
    <location>
        <begin position="303"/>
        <end position="320"/>
    </location>
</feature>
<keyword evidence="2" id="KW-0813">Transport</keyword>
<dbReference type="PANTHER" id="PTHR32196:SF71">
    <property type="entry name" value="AUTOINDUCER 2 IMPORT SYSTEM PERMEASE PROTEIN LSRD"/>
    <property type="match status" value="1"/>
</dbReference>
<feature type="transmembrane region" description="Helical" evidence="9">
    <location>
        <begin position="260"/>
        <end position="283"/>
    </location>
</feature>
<sequence length="325" mass="33579">MQSSNSAVKTAGRKLDLSKIIVYIAIVVAFLVFSITLGSSGFLTAKNQINILRQMTTIGIMSFGMTFVIGCGEIDLTVGANIATSGIVAAIVMRAGGNAFVALLAALATGLIIGGVNGLILIYTGLPSFLITIGTLTILKGLSMELANSNSIPIYDRAFTQVFGNGKVLGIPVMILWCILCMIIAYILLRKVSFGSKVLAVGGNSQAATYSGINVPKIRLMVMVLSGVMSAFAGVLYCARLQAANYVYGDGAEMNVIASVVLGGTSMNGGVASVVGTFVGAWLMAMIDNGTVIAGMTASQQNIVRGIVVIAATALGSISARKNKK</sequence>
<comment type="subcellular location">
    <subcellularLocation>
        <location evidence="1">Cell membrane</location>
        <topology evidence="1">Multi-pass membrane protein</topology>
    </subcellularLocation>
</comment>
<keyword evidence="4" id="KW-0997">Cell inner membrane</keyword>
<keyword evidence="7 9" id="KW-0472">Membrane</keyword>